<comment type="caution">
    <text evidence="10">The sequence shown here is derived from an EMBL/GenBank/DDBJ whole genome shotgun (WGS) entry which is preliminary data.</text>
</comment>
<dbReference type="EMBL" id="CAXITT010000648">
    <property type="protein sequence ID" value="CAL1544811.1"/>
    <property type="molecule type" value="Genomic_DNA"/>
</dbReference>
<feature type="domain" description="Lipase" evidence="9">
    <location>
        <begin position="56"/>
        <end position="372"/>
    </location>
</feature>
<comment type="similarity">
    <text evidence="2 7">Belongs to the AB hydrolase superfamily. Lipase family.</text>
</comment>
<dbReference type="CDD" id="cd00707">
    <property type="entry name" value="Pancreat_lipase_like"/>
    <property type="match status" value="1"/>
</dbReference>
<dbReference type="PIRSF" id="PIRSF000865">
    <property type="entry name" value="Lipoprotein_lipase_LIPH"/>
    <property type="match status" value="1"/>
</dbReference>
<dbReference type="SUPFAM" id="SSF49723">
    <property type="entry name" value="Lipase/lipooxygenase domain (PLAT/LH2 domain)"/>
    <property type="match status" value="1"/>
</dbReference>
<dbReference type="InterPro" id="IPR033906">
    <property type="entry name" value="Lipase_N"/>
</dbReference>
<keyword evidence="11" id="KW-1185">Reference proteome</keyword>
<dbReference type="PANTHER" id="PTHR11610">
    <property type="entry name" value="LIPASE"/>
    <property type="match status" value="1"/>
</dbReference>
<evidence type="ECO:0000259" key="9">
    <source>
        <dbReference type="Pfam" id="PF00151"/>
    </source>
</evidence>
<dbReference type="InterPro" id="IPR000734">
    <property type="entry name" value="TAG_lipase"/>
</dbReference>
<keyword evidence="6" id="KW-0106">Calcium</keyword>
<evidence type="ECO:0000256" key="4">
    <source>
        <dbReference type="ARBA" id="ARBA00023157"/>
    </source>
</evidence>
<evidence type="ECO:0000256" key="8">
    <source>
        <dbReference type="SAM" id="SignalP"/>
    </source>
</evidence>
<feature type="active site" description="Charge relay system" evidence="5">
    <location>
        <position position="298"/>
    </location>
</feature>
<accession>A0AAV2IGM9</accession>
<dbReference type="InterPro" id="IPR036392">
    <property type="entry name" value="PLAT/LH2_dom_sf"/>
</dbReference>
<keyword evidence="4" id="KW-1015">Disulfide bond</keyword>
<dbReference type="GO" id="GO:0046872">
    <property type="term" value="F:metal ion binding"/>
    <property type="evidence" value="ECO:0007669"/>
    <property type="project" value="UniProtKB-KW"/>
</dbReference>
<dbReference type="InterPro" id="IPR013818">
    <property type="entry name" value="Lipase"/>
</dbReference>
<feature type="binding site" evidence="6">
    <location>
        <position position="227"/>
    </location>
    <ligand>
        <name>Ca(2+)</name>
        <dbReference type="ChEBI" id="CHEBI:29108"/>
    </ligand>
</feature>
<dbReference type="GO" id="GO:0005615">
    <property type="term" value="C:extracellular space"/>
    <property type="evidence" value="ECO:0007669"/>
    <property type="project" value="TreeGrafter"/>
</dbReference>
<evidence type="ECO:0000256" key="5">
    <source>
        <dbReference type="PIRSR" id="PIRSR000865-1"/>
    </source>
</evidence>
<keyword evidence="6" id="KW-0479">Metal-binding</keyword>
<keyword evidence="8" id="KW-0732">Signal</keyword>
<dbReference type="InterPro" id="IPR002331">
    <property type="entry name" value="Lipase_panc"/>
</dbReference>
<proteinExistence type="inferred from homology"/>
<gene>
    <name evidence="10" type="ORF">GSLYS_00018294001</name>
</gene>
<evidence type="ECO:0000256" key="3">
    <source>
        <dbReference type="ARBA" id="ARBA00022525"/>
    </source>
</evidence>
<evidence type="ECO:0000256" key="7">
    <source>
        <dbReference type="RuleBase" id="RU004262"/>
    </source>
</evidence>
<dbReference type="InterPro" id="IPR016272">
    <property type="entry name" value="Lipase_LIPH"/>
</dbReference>
<name>A0AAV2IGM9_LYMST</name>
<dbReference type="PANTHER" id="PTHR11610:SF173">
    <property type="entry name" value="LIPASE DOMAIN-CONTAINING PROTEIN-RELATED"/>
    <property type="match status" value="1"/>
</dbReference>
<feature type="signal peptide" evidence="8">
    <location>
        <begin position="1"/>
        <end position="18"/>
    </location>
</feature>
<evidence type="ECO:0000256" key="6">
    <source>
        <dbReference type="PIRSR" id="PIRSR000865-2"/>
    </source>
</evidence>
<dbReference type="Gene3D" id="3.40.50.1820">
    <property type="entry name" value="alpha/beta hydrolase"/>
    <property type="match status" value="1"/>
</dbReference>
<dbReference type="Pfam" id="PF00151">
    <property type="entry name" value="Lipase"/>
    <property type="match status" value="1"/>
</dbReference>
<dbReference type="GO" id="GO:0004806">
    <property type="term" value="F:triacylglycerol lipase activity"/>
    <property type="evidence" value="ECO:0007669"/>
    <property type="project" value="InterPro"/>
</dbReference>
<organism evidence="10 11">
    <name type="scientific">Lymnaea stagnalis</name>
    <name type="common">Great pond snail</name>
    <name type="synonym">Helix stagnalis</name>
    <dbReference type="NCBI Taxonomy" id="6523"/>
    <lineage>
        <taxon>Eukaryota</taxon>
        <taxon>Metazoa</taxon>
        <taxon>Spiralia</taxon>
        <taxon>Lophotrochozoa</taxon>
        <taxon>Mollusca</taxon>
        <taxon>Gastropoda</taxon>
        <taxon>Heterobranchia</taxon>
        <taxon>Euthyneura</taxon>
        <taxon>Panpulmonata</taxon>
        <taxon>Hygrophila</taxon>
        <taxon>Lymnaeoidea</taxon>
        <taxon>Lymnaeidae</taxon>
        <taxon>Lymnaea</taxon>
    </lineage>
</organism>
<feature type="active site" description="Charge relay system" evidence="5">
    <location>
        <position position="208"/>
    </location>
</feature>
<feature type="binding site" evidence="6">
    <location>
        <position position="224"/>
    </location>
    <ligand>
        <name>Ca(2+)</name>
        <dbReference type="ChEBI" id="CHEBI:29108"/>
    </ligand>
</feature>
<evidence type="ECO:0000313" key="11">
    <source>
        <dbReference type="Proteomes" id="UP001497497"/>
    </source>
</evidence>
<dbReference type="PRINTS" id="PR00821">
    <property type="entry name" value="TAGLIPASE"/>
</dbReference>
<dbReference type="PRINTS" id="PR00823">
    <property type="entry name" value="PANCLIPASE"/>
</dbReference>
<dbReference type="GO" id="GO:0016042">
    <property type="term" value="P:lipid catabolic process"/>
    <property type="evidence" value="ECO:0007669"/>
    <property type="project" value="TreeGrafter"/>
</dbReference>
<dbReference type="InterPro" id="IPR029058">
    <property type="entry name" value="AB_hydrolase_fold"/>
</dbReference>
<feature type="chain" id="PRO_5043393685" description="Lipase domain-containing protein" evidence="8">
    <location>
        <begin position="19"/>
        <end position="492"/>
    </location>
</feature>
<dbReference type="Proteomes" id="UP001497497">
    <property type="component" value="Unassembled WGS sequence"/>
</dbReference>
<feature type="binding site" evidence="6">
    <location>
        <position position="222"/>
    </location>
    <ligand>
        <name>Ca(2+)</name>
        <dbReference type="ChEBI" id="CHEBI:29108"/>
    </ligand>
</feature>
<dbReference type="Gene3D" id="2.60.60.20">
    <property type="entry name" value="PLAT/LH2 domain"/>
    <property type="match status" value="1"/>
</dbReference>
<sequence>MTMCTLFFSWCLFIGAFGASESRMIAGTRSSRLVRCRGVKYPGLGCFTLDPPFNNSQWLPQHPSDVDTTFLLYTRSNPTVPDIIDAKNRSSIKRSHYDANLPVKILIHGFLQYGAMDYLLNMTRALLNYSPMNVIIVDWSSGAGFPYSRAVANTRIVGAETTRFLKTLRQVLGMTTQQVHLIGHSLGAHAAGYVGASLQGVSRITGLDPAQPSYSGYDKAVRLDGSDARFVDIIHTDASPFNTVRGYGMMEPVGHVDFYPNGGYDQPGCYKDNSMLDFVGDVLSNGITRAEVHLSCSHERSAELFIASILSTSNSSHQCSFMAFPCQSAESFWGGECVGCGNWPCLVMGFEADTIFRPSGVFFLNTTGTAPFCAHHYVITLTLSSNMNSIDGCLSVRLRGAHGGIGWTEIMEGQLSAGEVLRKLVVNDLDIGEINQVDVKLTSQADQWVELSLVDVNFLMRYPKKYFTQSNMTVAPNTVLILTSGTLGNPHI</sequence>
<comment type="subcellular location">
    <subcellularLocation>
        <location evidence="1">Secreted</location>
    </subcellularLocation>
</comment>
<dbReference type="AlphaFoldDB" id="A0AAV2IGM9"/>
<reference evidence="10 11" key="1">
    <citation type="submission" date="2024-04" db="EMBL/GenBank/DDBJ databases">
        <authorList>
            <consortium name="Genoscope - CEA"/>
            <person name="William W."/>
        </authorList>
    </citation>
    <scope>NUCLEOTIDE SEQUENCE [LARGE SCALE GENOMIC DNA]</scope>
</reference>
<protein>
    <recommendedName>
        <fullName evidence="9">Lipase domain-containing protein</fullName>
    </recommendedName>
</protein>
<evidence type="ECO:0000313" key="10">
    <source>
        <dbReference type="EMBL" id="CAL1544811.1"/>
    </source>
</evidence>
<dbReference type="SUPFAM" id="SSF53474">
    <property type="entry name" value="alpha/beta-Hydrolases"/>
    <property type="match status" value="1"/>
</dbReference>
<feature type="active site" description="Nucleophile" evidence="5">
    <location>
        <position position="185"/>
    </location>
</feature>
<evidence type="ECO:0000256" key="2">
    <source>
        <dbReference type="ARBA" id="ARBA00010701"/>
    </source>
</evidence>
<evidence type="ECO:0000256" key="1">
    <source>
        <dbReference type="ARBA" id="ARBA00004613"/>
    </source>
</evidence>
<keyword evidence="3" id="KW-0964">Secreted</keyword>